<accession>A0A182YTG6</accession>
<reference evidence="2" key="1">
    <citation type="journal article" date="2014" name="Genome Biol.">
        <title>Genome analysis of a major urban malaria vector mosquito, Anopheles stephensi.</title>
        <authorList>
            <person name="Jiang X."/>
            <person name="Peery A."/>
            <person name="Hall A.B."/>
            <person name="Sharma A."/>
            <person name="Chen X.G."/>
            <person name="Waterhouse R.M."/>
            <person name="Komissarov A."/>
            <person name="Riehle M.M."/>
            <person name="Shouche Y."/>
            <person name="Sharakhova M.V."/>
            <person name="Lawson D."/>
            <person name="Pakpour N."/>
            <person name="Arensburger P."/>
            <person name="Davidson V.L."/>
            <person name="Eiglmeier K."/>
            <person name="Emrich S."/>
            <person name="George P."/>
            <person name="Kennedy R.C."/>
            <person name="Mane S.P."/>
            <person name="Maslen G."/>
            <person name="Oringanje C."/>
            <person name="Qi Y."/>
            <person name="Settlage R."/>
            <person name="Tojo M."/>
            <person name="Tubio J.M."/>
            <person name="Unger M.F."/>
            <person name="Wang B."/>
            <person name="Vernick K.D."/>
            <person name="Ribeiro J.M."/>
            <person name="James A.A."/>
            <person name="Michel K."/>
            <person name="Riehle M.A."/>
            <person name="Luckhart S."/>
            <person name="Sharakhov I.V."/>
            <person name="Tu Z."/>
        </authorList>
    </citation>
    <scope>NUCLEOTIDE SEQUENCE [LARGE SCALE GENOMIC DNA]</scope>
    <source>
        <strain evidence="2">Indian</strain>
    </source>
</reference>
<reference evidence="1" key="2">
    <citation type="submission" date="2020-05" db="UniProtKB">
        <authorList>
            <consortium name="EnsemblMetazoa"/>
        </authorList>
    </citation>
    <scope>IDENTIFICATION</scope>
    <source>
        <strain evidence="1">Indian</strain>
    </source>
</reference>
<sequence length="65" mass="7269">MCRRADVHPDTCGPTFGESGICVHKFCLFFADGLYEHTAGQRAVLKFPLDAIRCAIEEAEQKVRI</sequence>
<dbReference type="Proteomes" id="UP000076408">
    <property type="component" value="Unassembled WGS sequence"/>
</dbReference>
<evidence type="ECO:0000313" key="2">
    <source>
        <dbReference type="Proteomes" id="UP000076408"/>
    </source>
</evidence>
<dbReference type="VEuPathDB" id="VectorBase:ASTEI11752"/>
<organism evidence="1 2">
    <name type="scientific">Anopheles stephensi</name>
    <name type="common">Indo-Pakistan malaria mosquito</name>
    <dbReference type="NCBI Taxonomy" id="30069"/>
    <lineage>
        <taxon>Eukaryota</taxon>
        <taxon>Metazoa</taxon>
        <taxon>Ecdysozoa</taxon>
        <taxon>Arthropoda</taxon>
        <taxon>Hexapoda</taxon>
        <taxon>Insecta</taxon>
        <taxon>Pterygota</taxon>
        <taxon>Neoptera</taxon>
        <taxon>Endopterygota</taxon>
        <taxon>Diptera</taxon>
        <taxon>Nematocera</taxon>
        <taxon>Culicoidea</taxon>
        <taxon>Culicidae</taxon>
        <taxon>Anophelinae</taxon>
        <taxon>Anopheles</taxon>
    </lineage>
</organism>
<protein>
    <submittedName>
        <fullName evidence="1">Uncharacterized protein</fullName>
    </submittedName>
</protein>
<dbReference type="AlphaFoldDB" id="A0A182YTG6"/>
<proteinExistence type="predicted"/>
<dbReference type="EnsemblMetazoa" id="ASTEI11752-RA">
    <property type="protein sequence ID" value="ASTEI11752-PA"/>
    <property type="gene ID" value="ASTEI11752"/>
</dbReference>
<keyword evidence="2" id="KW-1185">Reference proteome</keyword>
<name>A0A182YTG6_ANOST</name>
<evidence type="ECO:0000313" key="1">
    <source>
        <dbReference type="EnsemblMetazoa" id="ASTEI11752-PA"/>
    </source>
</evidence>